<accession>A0ABU5JSG9</accession>
<dbReference type="EMBL" id="JAXOVW010000006">
    <property type="protein sequence ID" value="MDZ5606377.1"/>
    <property type="molecule type" value="Genomic_DNA"/>
</dbReference>
<organism evidence="1 2">
    <name type="scientific">Bacillus bingmayongensis</name>
    <dbReference type="NCBI Taxonomy" id="1150157"/>
    <lineage>
        <taxon>Bacteria</taxon>
        <taxon>Bacillati</taxon>
        <taxon>Bacillota</taxon>
        <taxon>Bacilli</taxon>
        <taxon>Bacillales</taxon>
        <taxon>Bacillaceae</taxon>
        <taxon>Bacillus</taxon>
    </lineage>
</organism>
<reference evidence="2" key="1">
    <citation type="submission" date="2023-11" db="EMBL/GenBank/DDBJ databases">
        <title>Genome Sequence of Bacillus pseudomycoides stain BUPM19.</title>
        <authorList>
            <person name="Farhat A."/>
        </authorList>
    </citation>
    <scope>NUCLEOTIDE SEQUENCE [LARGE SCALE GENOMIC DNA]</scope>
    <source>
        <strain evidence="2">BUPM19</strain>
    </source>
</reference>
<evidence type="ECO:0000313" key="2">
    <source>
        <dbReference type="Proteomes" id="UP001291930"/>
    </source>
</evidence>
<keyword evidence="2" id="KW-1185">Reference proteome</keyword>
<protein>
    <recommendedName>
        <fullName evidence="3">DUF2642 domain-containing protein</fullName>
    </recommendedName>
</protein>
<proteinExistence type="predicted"/>
<evidence type="ECO:0008006" key="3">
    <source>
        <dbReference type="Google" id="ProtNLM"/>
    </source>
</evidence>
<dbReference type="Proteomes" id="UP001291930">
    <property type="component" value="Unassembled WGS sequence"/>
</dbReference>
<dbReference type="RefSeq" id="WP_374216935.1">
    <property type="nucleotide sequence ID" value="NZ_JAXOVW010000006.1"/>
</dbReference>
<sequence length="110" mass="13387">MLLQFGKTVAEQVNLKQQFFEETFMNHLQLWEGMYIKLYDQKEVYTGRITKVTNEYVYLKKRSNTQVIRIKDITYMNIVRIFTMFSSLVRRTKRMLHQLSKKIKNLIVTR</sequence>
<evidence type="ECO:0000313" key="1">
    <source>
        <dbReference type="EMBL" id="MDZ5606377.1"/>
    </source>
</evidence>
<comment type="caution">
    <text evidence="1">The sequence shown here is derived from an EMBL/GenBank/DDBJ whole genome shotgun (WGS) entry which is preliminary data.</text>
</comment>
<name>A0ABU5JSG9_9BACI</name>
<gene>
    <name evidence="1" type="ORF">U2I54_04460</name>
</gene>